<feature type="transmembrane region" description="Helical" evidence="9">
    <location>
        <begin position="157"/>
        <end position="178"/>
    </location>
</feature>
<dbReference type="Proteomes" id="UP001501011">
    <property type="component" value="Unassembled WGS sequence"/>
</dbReference>
<comment type="subcellular location">
    <subcellularLocation>
        <location evidence="9">Cell membrane</location>
        <topology evidence="9">Multi-pass membrane protein</topology>
    </subcellularLocation>
</comment>
<organism evidence="13 14">
    <name type="scientific">Kangiella marina</name>
    <dbReference type="NCBI Taxonomy" id="1079178"/>
    <lineage>
        <taxon>Bacteria</taxon>
        <taxon>Pseudomonadati</taxon>
        <taxon>Pseudomonadota</taxon>
        <taxon>Gammaproteobacteria</taxon>
        <taxon>Kangiellales</taxon>
        <taxon>Kangiellaceae</taxon>
        <taxon>Kangiella</taxon>
    </lineage>
</organism>
<evidence type="ECO:0000256" key="11">
    <source>
        <dbReference type="RuleBase" id="RU004181"/>
    </source>
</evidence>
<name>A0ABP8IP96_9GAMM</name>
<evidence type="ECO:0000313" key="13">
    <source>
        <dbReference type="EMBL" id="GAA4364975.1"/>
    </source>
</evidence>
<evidence type="ECO:0000256" key="10">
    <source>
        <dbReference type="RuleBase" id="RU000594"/>
    </source>
</evidence>
<accession>A0ABP8IP96</accession>
<comment type="similarity">
    <text evidence="1 9 11">Belongs to the peptidase A8 family.</text>
</comment>
<dbReference type="HAMAP" id="MF_00161">
    <property type="entry name" value="LspA"/>
    <property type="match status" value="1"/>
</dbReference>
<evidence type="ECO:0000313" key="14">
    <source>
        <dbReference type="Proteomes" id="UP001501011"/>
    </source>
</evidence>
<dbReference type="Pfam" id="PF01252">
    <property type="entry name" value="Peptidase_A8"/>
    <property type="match status" value="1"/>
</dbReference>
<evidence type="ECO:0000256" key="9">
    <source>
        <dbReference type="HAMAP-Rule" id="MF_00161"/>
    </source>
</evidence>
<evidence type="ECO:0000256" key="7">
    <source>
        <dbReference type="ARBA" id="ARBA00022989"/>
    </source>
</evidence>
<feature type="active site" evidence="9">
    <location>
        <position position="146"/>
    </location>
</feature>
<keyword evidence="8 9" id="KW-0472">Membrane</keyword>
<keyword evidence="5 9" id="KW-0064">Aspartyl protease</keyword>
<keyword evidence="3 9" id="KW-0645">Protease</keyword>
<evidence type="ECO:0000256" key="3">
    <source>
        <dbReference type="ARBA" id="ARBA00022670"/>
    </source>
</evidence>
<evidence type="ECO:0000256" key="1">
    <source>
        <dbReference type="ARBA" id="ARBA00006139"/>
    </source>
</evidence>
<protein>
    <recommendedName>
        <fullName evidence="9">Lipoprotein signal peptidase</fullName>
        <ecNumber evidence="9">3.4.23.36</ecNumber>
    </recommendedName>
    <alternativeName>
        <fullName evidence="9">Prolipoprotein signal peptidase</fullName>
    </alternativeName>
    <alternativeName>
        <fullName evidence="9">Signal peptidase II</fullName>
        <shortName evidence="9">SPase II</shortName>
    </alternativeName>
</protein>
<evidence type="ECO:0000259" key="12">
    <source>
        <dbReference type="PROSITE" id="PS50063"/>
    </source>
</evidence>
<evidence type="ECO:0000256" key="8">
    <source>
        <dbReference type="ARBA" id="ARBA00023136"/>
    </source>
</evidence>
<dbReference type="InterPro" id="IPR003093">
    <property type="entry name" value="Bcl2_BH4"/>
</dbReference>
<keyword evidence="7 9" id="KW-1133">Transmembrane helix</keyword>
<comment type="catalytic activity">
    <reaction evidence="9 10">
        <text>Release of signal peptides from bacterial membrane prolipoproteins. Hydrolyzes -Xaa-Yaa-Zaa-|-(S,diacylglyceryl)Cys-, in which Xaa is hydrophobic (preferably Leu), and Yaa (Ala or Ser) and Zaa (Gly or Ala) have small, neutral side chains.</text>
        <dbReference type="EC" id="3.4.23.36"/>
    </reaction>
</comment>
<dbReference type="EMBL" id="BAABFV010000002">
    <property type="protein sequence ID" value="GAA4364975.1"/>
    <property type="molecule type" value="Genomic_DNA"/>
</dbReference>
<dbReference type="NCBIfam" id="TIGR00077">
    <property type="entry name" value="lspA"/>
    <property type="match status" value="1"/>
</dbReference>
<dbReference type="PRINTS" id="PR00781">
    <property type="entry name" value="LIPOSIGPTASE"/>
</dbReference>
<evidence type="ECO:0000256" key="6">
    <source>
        <dbReference type="ARBA" id="ARBA00022801"/>
    </source>
</evidence>
<proteinExistence type="inferred from homology"/>
<comment type="pathway">
    <text evidence="9">Protein modification; lipoprotein biosynthesis (signal peptide cleavage).</text>
</comment>
<dbReference type="PANTHER" id="PTHR33695:SF1">
    <property type="entry name" value="LIPOPROTEIN SIGNAL PEPTIDASE"/>
    <property type="match status" value="1"/>
</dbReference>
<feature type="transmembrane region" description="Helical" evidence="9">
    <location>
        <begin position="21"/>
        <end position="42"/>
    </location>
</feature>
<dbReference type="PROSITE" id="PS50063">
    <property type="entry name" value="BH4_2"/>
    <property type="match status" value="1"/>
</dbReference>
<gene>
    <name evidence="9 13" type="primary">lspA</name>
    <name evidence="13" type="ORF">GCM10023151_21740</name>
</gene>
<feature type="transmembrane region" description="Helical" evidence="9">
    <location>
        <begin position="93"/>
        <end position="111"/>
    </location>
</feature>
<keyword evidence="2 9" id="KW-1003">Cell membrane</keyword>
<dbReference type="PROSITE" id="PS00855">
    <property type="entry name" value="SPASE_II"/>
    <property type="match status" value="1"/>
</dbReference>
<sequence>MMKDPRFRGDDCNNKTDREYILKKITESGLVWLWLTIILLVLDQVTKIWANTNLAPVYGGPVIEVMPHFDLNLAYNYGAAFSFLGDAGGWQRWLFTAIAAGISVALLVWMYKTPKSDKLPNIGMALILSGAIGNLYDRLAYGYVIDFIDWYVSKDGYHWPTFNIADSVILIGVGLLIIDTFKNPDEKSGKAASKKASKKAA</sequence>
<feature type="domain" description="Apoptosis regulator Bcl-2 family BH4" evidence="12">
    <location>
        <begin position="140"/>
        <end position="159"/>
    </location>
</feature>
<comment type="caution">
    <text evidence="13">The sequence shown here is derived from an EMBL/GenBank/DDBJ whole genome shotgun (WGS) entry which is preliminary data.</text>
</comment>
<keyword evidence="14" id="KW-1185">Reference proteome</keyword>
<dbReference type="EC" id="3.4.23.36" evidence="9"/>
<comment type="function">
    <text evidence="9 10">This protein specifically catalyzes the removal of signal peptides from prolipoproteins.</text>
</comment>
<evidence type="ECO:0000256" key="2">
    <source>
        <dbReference type="ARBA" id="ARBA00022475"/>
    </source>
</evidence>
<keyword evidence="4 9" id="KW-0812">Transmembrane</keyword>
<feature type="transmembrane region" description="Helical" evidence="9">
    <location>
        <begin position="123"/>
        <end position="145"/>
    </location>
</feature>
<evidence type="ECO:0000256" key="5">
    <source>
        <dbReference type="ARBA" id="ARBA00022750"/>
    </source>
</evidence>
<evidence type="ECO:0000256" key="4">
    <source>
        <dbReference type="ARBA" id="ARBA00022692"/>
    </source>
</evidence>
<keyword evidence="6 9" id="KW-0378">Hydrolase</keyword>
<dbReference type="InterPro" id="IPR001872">
    <property type="entry name" value="Peptidase_A8"/>
</dbReference>
<reference evidence="14" key="1">
    <citation type="journal article" date="2019" name="Int. J. Syst. Evol. Microbiol.">
        <title>The Global Catalogue of Microorganisms (GCM) 10K type strain sequencing project: providing services to taxonomists for standard genome sequencing and annotation.</title>
        <authorList>
            <consortium name="The Broad Institute Genomics Platform"/>
            <consortium name="The Broad Institute Genome Sequencing Center for Infectious Disease"/>
            <person name="Wu L."/>
            <person name="Ma J."/>
        </authorList>
    </citation>
    <scope>NUCLEOTIDE SEQUENCE [LARGE SCALE GENOMIC DNA]</scope>
    <source>
        <strain evidence="14">JCM 17728</strain>
    </source>
</reference>
<dbReference type="PANTHER" id="PTHR33695">
    <property type="entry name" value="LIPOPROTEIN SIGNAL PEPTIDASE"/>
    <property type="match status" value="1"/>
</dbReference>
<feature type="active site" evidence="9">
    <location>
        <position position="166"/>
    </location>
</feature>